<proteinExistence type="predicted"/>
<reference evidence="1 2" key="1">
    <citation type="submission" date="2017-01" db="EMBL/GenBank/DDBJ databases">
        <title>Deconstructing symbiosis and pathogenesis requirements using a combined genomic-metabolomic approach.</title>
        <authorList>
            <person name="Tobias N.J."/>
            <person name="Wolff H."/>
            <person name="Djahanschiri B."/>
            <person name="Ebersberger I."/>
            <person name="Bode H.B."/>
        </authorList>
    </citation>
    <scope>NUCLEOTIDE SEQUENCE [LARGE SCALE GENOMIC DNA]</scope>
    <source>
        <strain evidence="1 2">DSM 4764</strain>
    </source>
</reference>
<organism evidence="1 2">
    <name type="scientific">Xenorhabdus beddingii</name>
    <dbReference type="NCBI Taxonomy" id="40578"/>
    <lineage>
        <taxon>Bacteria</taxon>
        <taxon>Pseudomonadati</taxon>
        <taxon>Pseudomonadota</taxon>
        <taxon>Gammaproteobacteria</taxon>
        <taxon>Enterobacterales</taxon>
        <taxon>Morganellaceae</taxon>
        <taxon>Xenorhabdus</taxon>
    </lineage>
</organism>
<accession>A0A1Y2SK74</accession>
<evidence type="ECO:0000313" key="1">
    <source>
        <dbReference type="EMBL" id="OTA18868.1"/>
    </source>
</evidence>
<dbReference type="AlphaFoldDB" id="A0A1Y2SK74"/>
<gene>
    <name evidence="1" type="ORF">Xbed_02854</name>
</gene>
<protein>
    <submittedName>
        <fullName evidence="1">Uncharacterized protein</fullName>
    </submittedName>
</protein>
<dbReference type="Proteomes" id="UP000194204">
    <property type="component" value="Unassembled WGS sequence"/>
</dbReference>
<dbReference type="RefSeq" id="WP_086113555.1">
    <property type="nucleotide sequence ID" value="NZ_CAWNHF010000129.1"/>
</dbReference>
<dbReference type="STRING" id="40578.Xbed_02854"/>
<keyword evidence="2" id="KW-1185">Reference proteome</keyword>
<dbReference type="EMBL" id="MUBK01000025">
    <property type="protein sequence ID" value="OTA18868.1"/>
    <property type="molecule type" value="Genomic_DNA"/>
</dbReference>
<sequence>MPGNIALPYHEIMLHYAQHRRRNLGWLRYIAGSTIGYLVDNTHYQLIRRVFVFIDVGYRTSPQPTNDFLCDDITEQDLAQGVFTLLNQVNVNCIFLAIDRVGMRRHPQIVANRCGMPVFAPQGNIRIEFQPNNINPTQCFLEKNPPLNQIKYFYPQF</sequence>
<comment type="caution">
    <text evidence="1">The sequence shown here is derived from an EMBL/GenBank/DDBJ whole genome shotgun (WGS) entry which is preliminary data.</text>
</comment>
<name>A0A1Y2SK74_9GAMM</name>
<evidence type="ECO:0000313" key="2">
    <source>
        <dbReference type="Proteomes" id="UP000194204"/>
    </source>
</evidence>